<keyword evidence="2" id="KW-1185">Reference proteome</keyword>
<name>A0A397V3P1_9GLOM</name>
<reference evidence="1 2" key="1">
    <citation type="submission" date="2018-06" db="EMBL/GenBank/DDBJ databases">
        <title>Comparative genomics reveals the genomic features of Rhizophagus irregularis, R. cerebriforme, R. diaphanum and Gigaspora rosea, and their symbiotic lifestyle signature.</title>
        <authorList>
            <person name="Morin E."/>
            <person name="San Clemente H."/>
            <person name="Chen E.C.H."/>
            <person name="De La Providencia I."/>
            <person name="Hainaut M."/>
            <person name="Kuo A."/>
            <person name="Kohler A."/>
            <person name="Murat C."/>
            <person name="Tang N."/>
            <person name="Roy S."/>
            <person name="Loubradou J."/>
            <person name="Henrissat B."/>
            <person name="Grigoriev I.V."/>
            <person name="Corradi N."/>
            <person name="Roux C."/>
            <person name="Martin F.M."/>
        </authorList>
    </citation>
    <scope>NUCLEOTIDE SEQUENCE [LARGE SCALE GENOMIC DNA]</scope>
    <source>
        <strain evidence="1 2">DAOM 194757</strain>
    </source>
</reference>
<evidence type="ECO:0000313" key="2">
    <source>
        <dbReference type="Proteomes" id="UP000266673"/>
    </source>
</evidence>
<dbReference type="Proteomes" id="UP000266673">
    <property type="component" value="Unassembled WGS sequence"/>
</dbReference>
<proteinExistence type="predicted"/>
<accession>A0A397V3P1</accession>
<evidence type="ECO:0000313" key="1">
    <source>
        <dbReference type="EMBL" id="RIB17090.1"/>
    </source>
</evidence>
<dbReference type="OrthoDB" id="2413945at2759"/>
<gene>
    <name evidence="1" type="ORF">C2G38_2188237</name>
</gene>
<dbReference type="AlphaFoldDB" id="A0A397V3P1"/>
<sequence length="101" mass="11598">MQPFLKTPTFDKKYIFKNSSNLYKNFCNAYAYYIAISMRNLAPKKQDIFTNAQEEYINSLSSMLHSVISSEISSSTIETETPYYNATAQKNSLAKQKDAEK</sequence>
<protein>
    <submittedName>
        <fullName evidence="1">Uncharacterized protein</fullName>
    </submittedName>
</protein>
<organism evidence="1 2">
    <name type="scientific">Gigaspora rosea</name>
    <dbReference type="NCBI Taxonomy" id="44941"/>
    <lineage>
        <taxon>Eukaryota</taxon>
        <taxon>Fungi</taxon>
        <taxon>Fungi incertae sedis</taxon>
        <taxon>Mucoromycota</taxon>
        <taxon>Glomeromycotina</taxon>
        <taxon>Glomeromycetes</taxon>
        <taxon>Diversisporales</taxon>
        <taxon>Gigasporaceae</taxon>
        <taxon>Gigaspora</taxon>
    </lineage>
</organism>
<comment type="caution">
    <text evidence="1">The sequence shown here is derived from an EMBL/GenBank/DDBJ whole genome shotgun (WGS) entry which is preliminary data.</text>
</comment>
<dbReference type="EMBL" id="QKWP01000630">
    <property type="protein sequence ID" value="RIB17090.1"/>
    <property type="molecule type" value="Genomic_DNA"/>
</dbReference>